<dbReference type="PRINTS" id="PR01806">
    <property type="entry name" value="VIRFACTRMVIN"/>
</dbReference>
<feature type="transmembrane region" description="Helical" evidence="8">
    <location>
        <begin position="44"/>
        <end position="66"/>
    </location>
</feature>
<dbReference type="HAMAP" id="MF_02078">
    <property type="entry name" value="MurJ_MviN"/>
    <property type="match status" value="1"/>
</dbReference>
<dbReference type="RefSeq" id="WP_031503006.1">
    <property type="nucleotide sequence ID" value="NC_022795.1"/>
</dbReference>
<dbReference type="NCBIfam" id="TIGR01695">
    <property type="entry name" value="murJ_mviN"/>
    <property type="match status" value="1"/>
</dbReference>
<comment type="similarity">
    <text evidence="8 9">Belongs to the MurJ/MviN family.</text>
</comment>
<feature type="transmembrane region" description="Helical" evidence="8">
    <location>
        <begin position="7"/>
        <end position="24"/>
    </location>
</feature>
<keyword evidence="4 8" id="KW-0133">Cell shape</keyword>
<dbReference type="InterPro" id="IPR051050">
    <property type="entry name" value="Lipid_II_flippase_MurJ/MviN"/>
</dbReference>
<dbReference type="GO" id="GO:0008360">
    <property type="term" value="P:regulation of cell shape"/>
    <property type="evidence" value="ECO:0007669"/>
    <property type="project" value="UniProtKB-UniRule"/>
</dbReference>
<dbReference type="InterPro" id="IPR004268">
    <property type="entry name" value="MurJ"/>
</dbReference>
<feature type="transmembrane region" description="Helical" evidence="8">
    <location>
        <begin position="123"/>
        <end position="143"/>
    </location>
</feature>
<evidence type="ECO:0000256" key="1">
    <source>
        <dbReference type="ARBA" id="ARBA00004651"/>
    </source>
</evidence>
<dbReference type="GO" id="GO:0009252">
    <property type="term" value="P:peptidoglycan biosynthetic process"/>
    <property type="evidence" value="ECO:0007669"/>
    <property type="project" value="UniProtKB-UniRule"/>
</dbReference>
<comment type="function">
    <text evidence="8 9">Involved in peptidoglycan biosynthesis. Transports lipid-linked peptidoglycan precursors from the inner to the outer leaflet of the cytoplasmic membrane.</text>
</comment>
<feature type="transmembrane region" description="Helical" evidence="8">
    <location>
        <begin position="446"/>
        <end position="465"/>
    </location>
</feature>
<feature type="transmembrane region" description="Helical" evidence="8">
    <location>
        <begin position="422"/>
        <end position="440"/>
    </location>
</feature>
<evidence type="ECO:0000313" key="10">
    <source>
        <dbReference type="EMBL" id="AJC72888.1"/>
    </source>
</evidence>
<evidence type="ECO:0000256" key="6">
    <source>
        <dbReference type="ARBA" id="ARBA00022989"/>
    </source>
</evidence>
<organism evidence="10 11">
    <name type="scientific">Pseudothermotoga hypogea DSM 11164 = NBRC 106472</name>
    <dbReference type="NCBI Taxonomy" id="1123384"/>
    <lineage>
        <taxon>Bacteria</taxon>
        <taxon>Thermotogati</taxon>
        <taxon>Thermotogota</taxon>
        <taxon>Thermotogae</taxon>
        <taxon>Thermotogales</taxon>
        <taxon>Thermotogaceae</taxon>
        <taxon>Pseudothermotoga</taxon>
    </lineage>
</organism>
<evidence type="ECO:0000256" key="4">
    <source>
        <dbReference type="ARBA" id="ARBA00022960"/>
    </source>
</evidence>
<keyword evidence="8 9" id="KW-0961">Cell wall biogenesis/degradation</keyword>
<dbReference type="GO" id="GO:0005886">
    <property type="term" value="C:plasma membrane"/>
    <property type="evidence" value="ECO:0007669"/>
    <property type="project" value="UniProtKB-SubCell"/>
</dbReference>
<dbReference type="AlphaFoldDB" id="A0A0X1KNL7"/>
<feature type="transmembrane region" description="Helical" evidence="8">
    <location>
        <begin position="333"/>
        <end position="353"/>
    </location>
</feature>
<dbReference type="STRING" id="1123384.AJ81_00310"/>
<dbReference type="OrthoDB" id="9804143at2"/>
<keyword evidence="3 8" id="KW-0812">Transmembrane</keyword>
<protein>
    <recommendedName>
        <fullName evidence="8">Probable lipid II flippase MurJ</fullName>
    </recommendedName>
</protein>
<gene>
    <name evidence="8" type="primary">murJ</name>
    <name evidence="10" type="ORF">AJ81_00310</name>
</gene>
<comment type="pathway">
    <text evidence="8">Cell wall biogenesis; peptidoglycan biosynthesis.</text>
</comment>
<dbReference type="PaxDb" id="1123384-AJ81_00310"/>
<dbReference type="Pfam" id="PF03023">
    <property type="entry name" value="MurJ"/>
    <property type="match status" value="1"/>
</dbReference>
<keyword evidence="11" id="KW-1185">Reference proteome</keyword>
<feature type="transmembrane region" description="Helical" evidence="8">
    <location>
        <begin position="298"/>
        <end position="321"/>
    </location>
</feature>
<keyword evidence="6 8" id="KW-1133">Transmembrane helix</keyword>
<evidence type="ECO:0000256" key="5">
    <source>
        <dbReference type="ARBA" id="ARBA00022984"/>
    </source>
</evidence>
<feature type="transmembrane region" description="Helical" evidence="8">
    <location>
        <begin position="258"/>
        <end position="278"/>
    </location>
</feature>
<accession>A0A0X1KNL7</accession>
<proteinExistence type="inferred from homology"/>
<evidence type="ECO:0000256" key="2">
    <source>
        <dbReference type="ARBA" id="ARBA00022475"/>
    </source>
</evidence>
<evidence type="ECO:0000256" key="7">
    <source>
        <dbReference type="ARBA" id="ARBA00023136"/>
    </source>
</evidence>
<reference evidence="10 11" key="1">
    <citation type="submission" date="2014-01" db="EMBL/GenBank/DDBJ databases">
        <title>Genome sequencing of Thermotog hypogea.</title>
        <authorList>
            <person name="Zhang X."/>
            <person name="Alvare G."/>
            <person name="Fristensky B."/>
            <person name="Chen L."/>
            <person name="Suen T."/>
            <person name="Chen Q."/>
            <person name="Ma K."/>
        </authorList>
    </citation>
    <scope>NUCLEOTIDE SEQUENCE [LARGE SCALE GENOMIC DNA]</scope>
    <source>
        <strain evidence="10 11">DSM 11164</strain>
    </source>
</reference>
<feature type="transmembrane region" description="Helical" evidence="8">
    <location>
        <begin position="182"/>
        <end position="200"/>
    </location>
</feature>
<keyword evidence="7 8" id="KW-0472">Membrane</keyword>
<dbReference type="PIRSF" id="PIRSF002869">
    <property type="entry name" value="MviN"/>
    <property type="match status" value="1"/>
</dbReference>
<keyword evidence="2 8" id="KW-1003">Cell membrane</keyword>
<dbReference type="Proteomes" id="UP000077469">
    <property type="component" value="Chromosome"/>
</dbReference>
<feature type="transmembrane region" description="Helical" evidence="8">
    <location>
        <begin position="78"/>
        <end position="103"/>
    </location>
</feature>
<dbReference type="EMBL" id="CP007141">
    <property type="protein sequence ID" value="AJC72888.1"/>
    <property type="molecule type" value="Genomic_DNA"/>
</dbReference>
<name>A0A0X1KNL7_9THEM</name>
<dbReference type="CDD" id="cd13123">
    <property type="entry name" value="MATE_MurJ_like"/>
    <property type="match status" value="1"/>
</dbReference>
<evidence type="ECO:0000256" key="8">
    <source>
        <dbReference type="HAMAP-Rule" id="MF_02078"/>
    </source>
</evidence>
<feature type="transmembrane region" description="Helical" evidence="8">
    <location>
        <begin position="150"/>
        <end position="170"/>
    </location>
</feature>
<dbReference type="GO" id="GO:0034204">
    <property type="term" value="P:lipid translocation"/>
    <property type="evidence" value="ECO:0007669"/>
    <property type="project" value="TreeGrafter"/>
</dbReference>
<dbReference type="PATRIC" id="fig|1123384.7.peg.59"/>
<dbReference type="UniPathway" id="UPA00219"/>
<evidence type="ECO:0000313" key="11">
    <source>
        <dbReference type="Proteomes" id="UP000077469"/>
    </source>
</evidence>
<dbReference type="PANTHER" id="PTHR47019">
    <property type="entry name" value="LIPID II FLIPPASE MURJ"/>
    <property type="match status" value="1"/>
</dbReference>
<evidence type="ECO:0000256" key="9">
    <source>
        <dbReference type="PIRNR" id="PIRNR002869"/>
    </source>
</evidence>
<dbReference type="GO" id="GO:0015648">
    <property type="term" value="F:lipid-linked peptidoglycan transporter activity"/>
    <property type="evidence" value="ECO:0007669"/>
    <property type="project" value="UniProtKB-UniRule"/>
</dbReference>
<sequence length="480" mass="52567">MTKILRYGTLFAIATLFSRFTGLMRDVFLANRFGVGIEFDAYSIAIAFPFLLRRAFAEGAMTSAFIPLYKEKADKNEFASAVITSLGIATISLTIFVQIFPQIVPFLLSSGANTETKLLAAKLARVSTPFIVFIFLWAVLYAIQNSSERFFFPALSPMFMNFGIIAGVILCELFDPRILGPTIGFTLGGAAMFLSLIPGAKQVGFSYRPTFVGARDFFKLFFPALLTMTVSEFNVLIDVNVAALIGPGSVSILQYANRFYQLPFGIFGVAVSTVALPLMSGEDEDSSKHLKDAMRTTFFFSVPSTIGLIVLSERLIVLVYQHGAFTHSDSIRTATALLFYSLGLPFYSMMALLSRSCHAKKDMKLPFKATVVSFVSNAVLDFVLGLTMKTAGVALATALAGAIGAGYLLFKLRPEIDMKHFQKVLICSALMGLVLMIAEHVSPSKLFTLVLVLLGVGVYMVSCLITKVDEAYQLLHFIRK</sequence>
<dbReference type="PANTHER" id="PTHR47019:SF1">
    <property type="entry name" value="LIPID II FLIPPASE MURJ"/>
    <property type="match status" value="1"/>
</dbReference>
<feature type="transmembrane region" description="Helical" evidence="8">
    <location>
        <begin position="390"/>
        <end position="410"/>
    </location>
</feature>
<keyword evidence="5 8" id="KW-0573">Peptidoglycan synthesis</keyword>
<evidence type="ECO:0000256" key="3">
    <source>
        <dbReference type="ARBA" id="ARBA00022692"/>
    </source>
</evidence>
<keyword evidence="8 9" id="KW-0813">Transport</keyword>
<comment type="subcellular location">
    <subcellularLocation>
        <location evidence="1 8">Cell membrane</location>
        <topology evidence="1 8">Multi-pass membrane protein</topology>
    </subcellularLocation>
</comment>
<dbReference type="KEGG" id="phy:AJ81_00310"/>
<dbReference type="GO" id="GO:0071555">
    <property type="term" value="P:cell wall organization"/>
    <property type="evidence" value="ECO:0007669"/>
    <property type="project" value="UniProtKB-UniRule"/>
</dbReference>